<gene>
    <name evidence="3" type="ORF">GCM10023191_070070</name>
</gene>
<feature type="region of interest" description="Disordered" evidence="1">
    <location>
        <begin position="315"/>
        <end position="373"/>
    </location>
</feature>
<accession>A0ABP8QUF6</accession>
<feature type="compositionally biased region" description="Polar residues" evidence="1">
    <location>
        <begin position="242"/>
        <end position="263"/>
    </location>
</feature>
<feature type="region of interest" description="Disordered" evidence="1">
    <location>
        <begin position="1"/>
        <end position="20"/>
    </location>
</feature>
<feature type="region of interest" description="Disordered" evidence="1">
    <location>
        <begin position="618"/>
        <end position="694"/>
    </location>
</feature>
<feature type="region of interest" description="Disordered" evidence="1">
    <location>
        <begin position="2623"/>
        <end position="2664"/>
    </location>
</feature>
<feature type="compositionally biased region" description="Low complexity" evidence="1">
    <location>
        <begin position="6444"/>
        <end position="6470"/>
    </location>
</feature>
<feature type="compositionally biased region" description="Low complexity" evidence="1">
    <location>
        <begin position="326"/>
        <end position="355"/>
    </location>
</feature>
<feature type="region of interest" description="Disordered" evidence="1">
    <location>
        <begin position="3930"/>
        <end position="4060"/>
    </location>
</feature>
<feature type="compositionally biased region" description="Polar residues" evidence="1">
    <location>
        <begin position="2348"/>
        <end position="2361"/>
    </location>
</feature>
<keyword evidence="4" id="KW-1185">Reference proteome</keyword>
<feature type="region of interest" description="Disordered" evidence="1">
    <location>
        <begin position="5873"/>
        <end position="5910"/>
    </location>
</feature>
<feature type="region of interest" description="Disordered" evidence="1">
    <location>
        <begin position="4983"/>
        <end position="5002"/>
    </location>
</feature>
<feature type="compositionally biased region" description="Basic and acidic residues" evidence="1">
    <location>
        <begin position="5262"/>
        <end position="5275"/>
    </location>
</feature>
<dbReference type="EMBL" id="BAABHF010000043">
    <property type="protein sequence ID" value="GAA4509200.1"/>
    <property type="molecule type" value="Genomic_DNA"/>
</dbReference>
<feature type="compositionally biased region" description="Basic and acidic residues" evidence="1">
    <location>
        <begin position="3207"/>
        <end position="3221"/>
    </location>
</feature>
<protein>
    <recommendedName>
        <fullName evidence="2">PLD phosphodiesterase domain-containing protein</fullName>
    </recommendedName>
</protein>
<feature type="region of interest" description="Disordered" evidence="1">
    <location>
        <begin position="4642"/>
        <end position="4675"/>
    </location>
</feature>
<dbReference type="PROSITE" id="PS50035">
    <property type="entry name" value="PLD"/>
    <property type="match status" value="2"/>
</dbReference>
<dbReference type="Gene3D" id="3.90.210.10">
    <property type="entry name" value="Heat-Labile Enterotoxin, subunit A"/>
    <property type="match status" value="1"/>
</dbReference>
<feature type="region of interest" description="Disordered" evidence="1">
    <location>
        <begin position="3104"/>
        <end position="3229"/>
    </location>
</feature>
<feature type="region of interest" description="Disordered" evidence="1">
    <location>
        <begin position="46"/>
        <end position="263"/>
    </location>
</feature>
<feature type="compositionally biased region" description="Low complexity" evidence="1">
    <location>
        <begin position="208"/>
        <end position="218"/>
    </location>
</feature>
<feature type="compositionally biased region" description="Basic and acidic residues" evidence="1">
    <location>
        <begin position="363"/>
        <end position="373"/>
    </location>
</feature>
<feature type="region of interest" description="Disordered" evidence="1">
    <location>
        <begin position="912"/>
        <end position="969"/>
    </location>
</feature>
<feature type="region of interest" description="Disordered" evidence="1">
    <location>
        <begin position="5262"/>
        <end position="5285"/>
    </location>
</feature>
<dbReference type="PANTHER" id="PTHR21248">
    <property type="entry name" value="CARDIOLIPIN SYNTHASE"/>
    <property type="match status" value="1"/>
</dbReference>
<feature type="region of interest" description="Disordered" evidence="1">
    <location>
        <begin position="3504"/>
        <end position="3541"/>
    </location>
</feature>
<feature type="compositionally biased region" description="Low complexity" evidence="1">
    <location>
        <begin position="74"/>
        <end position="84"/>
    </location>
</feature>
<evidence type="ECO:0000313" key="4">
    <source>
        <dbReference type="Proteomes" id="UP001500503"/>
    </source>
</evidence>
<organism evidence="3 4">
    <name type="scientific">Actinoallomurus oryzae</name>
    <dbReference type="NCBI Taxonomy" id="502180"/>
    <lineage>
        <taxon>Bacteria</taxon>
        <taxon>Bacillati</taxon>
        <taxon>Actinomycetota</taxon>
        <taxon>Actinomycetes</taxon>
        <taxon>Streptosporangiales</taxon>
        <taxon>Thermomonosporaceae</taxon>
        <taxon>Actinoallomurus</taxon>
    </lineage>
</organism>
<evidence type="ECO:0000259" key="2">
    <source>
        <dbReference type="PROSITE" id="PS50035"/>
    </source>
</evidence>
<dbReference type="PANTHER" id="PTHR21248:SF22">
    <property type="entry name" value="PHOSPHOLIPASE D"/>
    <property type="match status" value="1"/>
</dbReference>
<dbReference type="Proteomes" id="UP001500503">
    <property type="component" value="Unassembled WGS sequence"/>
</dbReference>
<dbReference type="InterPro" id="IPR054695">
    <property type="entry name" value="Pierisin-like_dom"/>
</dbReference>
<feature type="compositionally biased region" description="Pro residues" evidence="1">
    <location>
        <begin position="6426"/>
        <end position="6443"/>
    </location>
</feature>
<dbReference type="InterPro" id="IPR001736">
    <property type="entry name" value="PLipase_D/transphosphatidylase"/>
</dbReference>
<dbReference type="SUPFAM" id="SSF56024">
    <property type="entry name" value="Phospholipase D/nuclease"/>
    <property type="match status" value="2"/>
</dbReference>
<feature type="compositionally biased region" description="Polar residues" evidence="1">
    <location>
        <begin position="2638"/>
        <end position="2649"/>
    </location>
</feature>
<feature type="region of interest" description="Disordered" evidence="1">
    <location>
        <begin position="4137"/>
        <end position="4199"/>
    </location>
</feature>
<feature type="region of interest" description="Disordered" evidence="1">
    <location>
        <begin position="6188"/>
        <end position="6260"/>
    </location>
</feature>
<feature type="compositionally biased region" description="Basic and acidic residues" evidence="1">
    <location>
        <begin position="1446"/>
        <end position="1461"/>
    </location>
</feature>
<feature type="compositionally biased region" description="Gly residues" evidence="1">
    <location>
        <begin position="63"/>
        <end position="73"/>
    </location>
</feature>
<feature type="region of interest" description="Disordered" evidence="1">
    <location>
        <begin position="2818"/>
        <end position="2844"/>
    </location>
</feature>
<feature type="region of interest" description="Disordered" evidence="1">
    <location>
        <begin position="6419"/>
        <end position="6494"/>
    </location>
</feature>
<feature type="compositionally biased region" description="Low complexity" evidence="1">
    <location>
        <begin position="6250"/>
        <end position="6260"/>
    </location>
</feature>
<feature type="region of interest" description="Disordered" evidence="1">
    <location>
        <begin position="6004"/>
        <end position="6045"/>
    </location>
</feature>
<feature type="compositionally biased region" description="Gly residues" evidence="1">
    <location>
        <begin position="90"/>
        <end position="102"/>
    </location>
</feature>
<dbReference type="SMART" id="SM00155">
    <property type="entry name" value="PLDc"/>
    <property type="match status" value="2"/>
</dbReference>
<feature type="region of interest" description="Disordered" evidence="1">
    <location>
        <begin position="497"/>
        <end position="542"/>
    </location>
</feature>
<feature type="region of interest" description="Disordered" evidence="1">
    <location>
        <begin position="2348"/>
        <end position="2384"/>
    </location>
</feature>
<proteinExistence type="predicted"/>
<evidence type="ECO:0000256" key="1">
    <source>
        <dbReference type="SAM" id="MobiDB-lite"/>
    </source>
</evidence>
<feature type="region of interest" description="Disordered" evidence="1">
    <location>
        <begin position="1446"/>
        <end position="1492"/>
    </location>
</feature>
<dbReference type="SUPFAM" id="SSF56399">
    <property type="entry name" value="ADP-ribosylation"/>
    <property type="match status" value="1"/>
</dbReference>
<feature type="compositionally biased region" description="Low complexity" evidence="1">
    <location>
        <begin position="4140"/>
        <end position="4151"/>
    </location>
</feature>
<comment type="caution">
    <text evidence="3">The sequence shown here is derived from an EMBL/GenBank/DDBJ whole genome shotgun (WGS) entry which is preliminary data.</text>
</comment>
<dbReference type="Pfam" id="PF22596">
    <property type="entry name" value="Scabin-like"/>
    <property type="match status" value="1"/>
</dbReference>
<feature type="compositionally biased region" description="Pro residues" evidence="1">
    <location>
        <begin position="945"/>
        <end position="965"/>
    </location>
</feature>
<feature type="compositionally biased region" description="Polar residues" evidence="1">
    <location>
        <begin position="915"/>
        <end position="927"/>
    </location>
</feature>
<evidence type="ECO:0000313" key="3">
    <source>
        <dbReference type="EMBL" id="GAA4509200.1"/>
    </source>
</evidence>
<feature type="compositionally biased region" description="Polar residues" evidence="1">
    <location>
        <begin position="3513"/>
        <end position="3527"/>
    </location>
</feature>
<reference evidence="4" key="1">
    <citation type="journal article" date="2019" name="Int. J. Syst. Evol. Microbiol.">
        <title>The Global Catalogue of Microorganisms (GCM) 10K type strain sequencing project: providing services to taxonomists for standard genome sequencing and annotation.</title>
        <authorList>
            <consortium name="The Broad Institute Genomics Platform"/>
            <consortium name="The Broad Institute Genome Sequencing Center for Infectious Disease"/>
            <person name="Wu L."/>
            <person name="Ma J."/>
        </authorList>
    </citation>
    <scope>NUCLEOTIDE SEQUENCE [LARGE SCALE GENOMIC DNA]</scope>
    <source>
        <strain evidence="4">JCM 17933</strain>
    </source>
</reference>
<feature type="region of interest" description="Disordered" evidence="1">
    <location>
        <begin position="4903"/>
        <end position="4964"/>
    </location>
</feature>
<sequence>MGDSARRVALDGGLGEKEAADWGSRFAQAHDSGGRSAVTKLHEELTARISDPNTQLEKALGNIFGGRSKGGGPAAKPADPGSSDKPVSGGRDGGPADGGPGEKGPKPEEPGSDAAGHSPGHDTGSNDGGRQPFWSDSNASDRSGPGSGGTMVIDRPTTPDKGLDWLYKGLAKFEPKKTPSADFPTSSRDGSPVASRDGAGHEGGGVRDGVSSSSHDGGATPPPKRRGADTSSGPARPRDENVSTAETASDGQSNRDYSAAQTARSYEQLAIARGLSADEALSWSNRFFDAQARGDRGALQDLKNAFDQRLQDERAFSQLMGRDGTRSGAARGSAGSARAEPLDGASAASRPAPASEQVGVGETARRAALDGGLSEKEAADWADRFTQAHASGGRPDVTRLHGELRVRIENARTEQAIRDGLKAAEKRALSSTRTAESYERMAVAGGLSPEEARTWGHRFYVAQRAGDPAAVKQVKVAFGRRLEDERLFFQAIDRRGSVPKTAGPSAGNPSAEDVPVSGAAETRADTRVTGEPATSGPARGTNGFRSVSGAVWIDGEFDPSSSTVSMGDRARDLDQLVRWIGKNTPYEPSDPLLLNVPGAGVRGPDGKPSFAEALAERLGGRVLTPQESPSGTRDWVEHRPPAPTEDGGPRTRRSPAESAGVSDGSAAEGTGADESRHVHPGDAPTSSRAASGGKRVRWADLEAGGAQEVPASPAGGQDETGPVSGGVFDETVPSAKVEDVLGAARLYATAEARPVVLDLSGSAEDGLRLDGQTAELLARIAPPQTVFVTGRVRDGRLMVGDVPVDPAVLAALIEFWAPGHQPFLLMPGSRKIAGPLATATGGPVQIAPHGVLIDVGKGTMTAADSGKAPVGRPNEARFEVYLPQEQHEGSESSSAYAALPMNYSVLTAPADVPSTAGTTSADETNTKPVVPNAGTAAPMTDGGTPEPPAPPQPPAPPVPPQPPAQSQPIKVDRRALSALTPRLGLPYMRQLIAAIRQEAAAQGVTLPEDRMLTFVKRLVSNYAYALGDGENDANTSGLIVPLGEAELLVTFDPADPHTLDNPAGAMDGRPATLPAPDGDFVGNETINSSYATGAHVQTTSGQTEQTHGAFAPTFGIGVGVGPLNIVRIGGSVSGTANQSNRSMSHVEDAEGGHVEDYRGESTLLAFRPNISFKLRTERKGVKTPGWAQIKPTRIADPGTEELLLWAPEPYTKEPSADPVTATGEDVDTRRLPRHFYASGLTNLPELFDEILGTLASQGQNLEIGSVTRDELLQKLDNLNTHLDKAVNDKRGYRFTLHDKYGDPLATVQLHAVRLMEGVQRVGATSDKVHVEVPRTGIDGTSGGHTVSHSSTVTLPSVDVGFVPPNLPDLGISANFSVGYTSSNTDSVSAGKTGLWVMVPRYTGHTAAYAMEFALQAKVMVRHHGKTANPRTATNPVRSRGLVRLPEPEAFRHGLPVDRDGLKPGSRPTGDTVPYAPDALTTGPRGKDAKTPKVEQRVELPEYLFEGKGIGFGTVRPDEATVDAIREMIASKLRPMGFLPEDEEDPFAGEYWYTHGNKIISRLDNEELLDKMVSVWGFASHYDRMLQDGMRFTLKKRRGTTGVDLDVDSVEVEIKATQRADTPPKYLRTTDEYHLVNLPMGMDTAGMSTGHSRKLAGGFKFKFLYRFLQGAGFGVEAQRIVGATDAVTFINNQPDLLEHPGDALEVELTNDYRVTLRFQHSGQTGKINKGGRDLTLPTLEGQKAIAHLMPIDLAEQPAPDQMSVPELVNAEKWTPAEVLDQGVVFHTDTTGLTDAAASMLGDLVGPAGAANQNVNAFAGLTDVRAHLKEIFNKEYTTDQLVDPGLFRNRFAALDIAGDLGPSTFVGATSDNFVLGIIKLLLLESKLSANSSKGVTWDQLNAAFGGNLDDVAALTGASDVNRHWQANASQTGSRVGGKEYIQVAVKRAFLYQAPAHFTVSGRMEKHAKLLPSSHTKHEPRQVNDRTLLYVLTEPEALKWYANGTLPVSDAELTKSLTRWRDGDLRLNGDVVAGVLTRWHTDLTGRPNPGVAEPELVTGLARDLARMHGKGGLRVMDPATRERFGTAFDLPLTDPPATGRQVDMPQDLVDYATGERRLPDTRLAEAMTAWQAGDLELTGDVAAGILHRWKTEVPVLPDGLPADRAAMATTLAGRHTQEVSPVRDEAVRAAFNAAFGKSLPEPPLPFEELRLPEYLTGKSPFTGHSGLRTWEHRDGRSTYRFVKEQVDEVAPGLLSAGAEVWDREGRVIGRLQGGVDALQALLAKRRDQTMIDELLGEEGLSLYLVHPNGWLLADVVEVRLRLALGKPEVRDFAPGENNEVYLHGYQGTATSTSRDVSQGATFPQISPGGRQSVSGGGSGALKASVGDHRGVTRAENNVVEQTEYGFDHYILGFDTELTAEVRRLGMPHRPLNNLLNRTFDGWTHHSATRTATIDGTLEIQLPRALAESGAADTAHPRPNLTPLPKLPEDAVITGVVFDDTVRIGRDLLARMFPPGWFSKLLGERPGDPDLRSSLSMPTLLSRMHLAGHLRDATGGDTYKLGDNIFRPGADRSRATLSLKGDLSALEVLAPLKAGAGVGRYTKHQSGTTVNASTDHVRGAVDIAGSAHGPMGEHTPGHSWDLGTSNGRSTSFGDASAGTENYRREQHPKEKGPLYLVRMRFHGRLRADLFHHHLFGSPKPKGRFYSDPITGYVYAELYQAEVHEIQAKIVKDNAETPPRPESWPAMDEAPSFDLAPLLARAAQKESTAQEAYQDIAKYIRRQIGGYRPVVLTADEKAIALQAYQAVLDWGLRTMRADLAAAREADPAVETPDALRRSEPLPRTPGGSAETIRAAMSDIINAVNEVHALRPDNPAGAPAALPPLAAISQLDLAELGRDVAHTLGAHLRVDVIHSDATVRQNWSSPGGSTYFHDPATTSWDPGAGLWVFDKAASRRRMFTSAMAEQQGLVSPELRAELDLYGLGYQEMGRLYLSAQVRQQTFEQAVRAELGDRTRRLSEQHPVLPVLLARAAAAHAHWQDEEGRLERRQLPPLDTSATAVSLSERLHAAQDNTEAARRLLDDLRAMARGGPGTPDWRAQDLRSAAADVDRLDGLGPPARLDEPPARVVDGEQPETGTSSDAYVQPADAGASGTESVPGGAGDTRASAPAALSVTIPSVSAAPPVPGDEGDIGHEPTDGDTAAVSATGSPGRAGDADVARPPAERERASGLPAADRTETIDRLMSDARFAAMAAHRIIEVPPGVGRPAPSRQVLHQILTRVFAENRALTERAVHEGATAVIIPRSVALTALSRFRHYQGRTTEDGRPWEKVRGHHDGGVVAIAEENLLGEPGPGGAAYSSGYSSALHEVAHLLYEYLDAADRELIERRFAEKTQAGGAVQWPDGPLTNPERSGSRNYSALNAREYWAQLTAVYLGTNAGLDHSTGLPRNNTLQWLKDHEGPMLDLLERIYGPPGGIENANPVRQTRAEESLYQGFRMFMTSVRALEPDALAERTGDDRQSAQTDPSSGAGTERTSAPPHTDPPVVAGEYDPVTQTISIARRPHDRDSGAYPHDVEQTARWITRHYTLTNEPVRLVPTRKDPGPVTVGPGTPGPTGEASFADQLAALLGVTVLVIDPFTGAQTEHRPPAKAAHSGTGMPRHERTIYFAPSTTPSGAVTGAGPDIHAAGGTSGDTALPGTYQAGPLRLRGVMGMMVGLLLVQSAELVPADYVKPPVPFGSRDLTSGQLTGRPADNPLTTGLGLAHPAAKPHIAPAKDYRKLDVIPHLDVWGEGRIILEKENLVTGFEEVYNLNLKNREREQKVSNGPNRGKPIPNLVPVEDYENPVFPLSDGSVLVVTLMGAPISKGTAREILRVLNKSEGKVIFYGLDPMNIKNFEDVVAESGEGLTRLEDEVLRPPFDEISDLGDVYIYGPVQNSNSADLGGQVGPGEQTITPDTGQDQAPAVADAGASGTEPVPGGATKASPPAALPGSIPSASAAPPAPGDEGDVGHQPADGDTAAVSATGSPLDADSGEAEATGSPGLYPVVGDRDEEPLFPAPSAPPSGHRRDRIIRDWETLSAVRFQTRSAALQEIDRAVRRLGSPPSDRDLRRVLRAISEWKEDKTPQSSRWDVVSRLEERIRERRDELRASSAQAGPSSAAWQEPYAQPELPEPGASYDQPEAAGYGSGQAYGDVYDQPEASGSGAYQQPAAAYQSPAAVPQERPVTVEGFAPASGFEVELHGFRVVLPPGEDPQEYGILVTRPGLLDIVLDTAGGVPILEVVTKAARNLAGGQDDGRAERSEVLEAFADVLRRLMAARDGARLSRIFREEDGYEVDPLAEHLPVRRNPAGRNPDSAGIMLVHHTATAPLSGLVELMKHVAGQMRRESPPVQAAHADLWAAVRYGGWAASLYDGWLADHPEYEAVSDPADRADLEGALAFGFTQVAATARGRSTGTLPKDYSAVTSRDSLAAIRSALGAAPRAFLEDQAQYLRDGFTHVFGSDPLSRLLPHDWGQPRATIGQYLDNLLTASPERPIDQHEALAVRTNYNELDANPVNGIPLINPAVVRIETRPYASTSQNLATIRHDAERLARVSLRLFNQGRELRGLAPVGGPVAQPWQAPDWTFPAPGAPPRRRSAGASTASGFDSVTLGTWAHRPAGPVKPVKEPAKKVARPASPDDWRNELPKAPVVPVETERLDPKFSFVTSGVNSREEFEAQGAGVQVRANVQRIQAANGTWVRHHVIALAVDPRPGVTESDVKKLEEVLNDLLHEHVNDRGYELPKSKDQLSIQAILRIDPGHRQAVRIGTGTTVRKRTGEEEKGPDARQWGLGDPLRDLLHELLHYLGLPDEYENGKFVFRKRRRSSVSDEAVSTVRSDGIMSAADWDPSQEMPARYARIIENVVDATAVLRDHPLSTSSGAASGPGTESTPGTSSSPDYPVVGSPNDAPLFPAPSAGAADESPAPPVAARSRDDAVEFRERVPEIVGLIEKYFGSAGEPEGGSSKPAQEDDDDVLDGFRSLQRLVEIRFAETYAKPWWDDVVSRYQTAFTAALAGDRRLAGAVGRALRELDRRLTVSPSGRSVIRDLLGVESELPDAEFEQRIEDGEWDLADLMSAYGSVVESVAGSVIESVIESNRDGFGGNLIRYPSPREKRWADEMHDRGYRPDHRRDVELELMFLVYRHLGFGPEDRALFLRAALAASRNLFETLAAWRFAGFGDDPAHPVPEETLKGEAAGLYDLLETFDPRGLTNDPDLLADLVPPHLDGRSPARLGAVRDHGLGSRPIDRAGPADPVRSLPDRLERRLTEMGVDRRVHALSTGNLIRLVQTPDMWGQPMTREDVSAFGDRAVGQLAGTVRGIIGGGTRLIDVLSLSPPTGRIREEVKNALLDVASREGSGPVLVRFLFANISLRDTFLSGFVKDLTKFLKDNEVPLGQGRMTVLAGQLSNIAKGSWNHSKIVAADGAVALVGGHNLWTETYGGYPPVHDVSIEMVGDGVRHAHEFADYLWTRGGRDLKVEQITEDYEVKTLSPGPARDKIALVDLAKLPRTKPEPSRGAPEQWHSGRALSLGRAAFLGDQASDTAKEEVIKNARRSLKISQQDLAFTGFTAEKDHQVVRWIAEALVDKPELTVDIVVSSARAGAVNGAYTWGFGAPGTYAMIKRFVRRVADPQARGDRDEVIESALRRVKVAPFVFTDRDGSESGFAWPDPPASTIARRYKPDAKIAISKKTLPEPANHAKVYIADDALYYVGSDNLYPHKLAEFGYLIEGEAVQDIVTNYWGKLWRYAGPHATDFHRDIVEDWKAESSLGMRYPRSAVLNAIDQALDRWKQGGRLDPSWLDQNERQLKDVLRAIDRWRDIEYGQSGKRSKAVDRLEAGIRRELDSVVDRRRTTGESPAEGSRRSGPRGWSPTRLGAEETEREFPDDAVGVSGFEADYTATTEEFPIVVRDEWWTVWGAGAEDPDLRVFVAKSRALGGLRGQYDAESPKAGRVSDDQGRLYAEGPAWNWYLPGRSAAVASSRPSTDEHPSDPQAAGVPLRRTSRYPVTDRPSADPAFTAARPGTLAAGLPHVMKWRTDDAPLYKFSQKTPEMVFRADGGLFPRGHRLGHLIDHVYNNPEDTGYVSTSRSRRYLRDSAQNDPVSASLLFDHYRYRYDVVLPGGIDVNATLDIASPFPDQEEVAFPGGIHVRFIRGVQPLRDGSPDGEYVHNPYFNPSPTETTGIVAGSLEGGAAPDHVTDQSEDVPAGSPDSTPYPPEMEGGSGAAADAGGVDDSGLTRRQSAAIGRMALRPVRVLATGDGVVHALQAVAPAETSVAARGRPASPAELRGYLADALAADLNSGARRFWPAVRMPVGATDDQRRSFVAALRSSNGGTEADEVFLAAAAVLGLRVAVLQPDGGTVEFGSPSGRPVVLVRLLAPGPYTAAWAGTEPIADGVSPVTPPAPPAPRPPVRPAPPTGDDAGAAPPSARNAASAEPAARTPLANLGADPFQGSAGDASYGRRHGPLG</sequence>
<feature type="compositionally biased region" description="Low complexity" evidence="1">
    <location>
        <begin position="3974"/>
        <end position="3990"/>
    </location>
</feature>
<dbReference type="Gene3D" id="3.30.870.10">
    <property type="entry name" value="Endonuclease Chain A"/>
    <property type="match status" value="2"/>
</dbReference>
<feature type="domain" description="PLD phosphodiesterase" evidence="2">
    <location>
        <begin position="5439"/>
        <end position="5466"/>
    </location>
</feature>
<name>A0ABP8QUF6_9ACTN</name>
<feature type="region of interest" description="Disordered" evidence="1">
    <location>
        <begin position="707"/>
        <end position="729"/>
    </location>
</feature>
<feature type="domain" description="PLD phosphodiesterase" evidence="2">
    <location>
        <begin position="5720"/>
        <end position="5747"/>
    </location>
</feature>
<feature type="compositionally biased region" description="Low complexity" evidence="1">
    <location>
        <begin position="4905"/>
        <end position="4926"/>
    </location>
</feature>
<feature type="compositionally biased region" description="Polar residues" evidence="1">
    <location>
        <begin position="3942"/>
        <end position="3951"/>
    </location>
</feature>